<feature type="transmembrane region" description="Helical" evidence="1">
    <location>
        <begin position="33"/>
        <end position="54"/>
    </location>
</feature>
<keyword evidence="1" id="KW-0472">Membrane</keyword>
<comment type="caution">
    <text evidence="2">The sequence shown here is derived from an EMBL/GenBank/DDBJ whole genome shotgun (WGS) entry which is preliminary data.</text>
</comment>
<feature type="transmembrane region" description="Helical" evidence="1">
    <location>
        <begin position="204"/>
        <end position="224"/>
    </location>
</feature>
<evidence type="ECO:0000256" key="1">
    <source>
        <dbReference type="SAM" id="Phobius"/>
    </source>
</evidence>
<keyword evidence="1" id="KW-0812">Transmembrane</keyword>
<feature type="transmembrane region" description="Helical" evidence="1">
    <location>
        <begin position="85"/>
        <end position="105"/>
    </location>
</feature>
<proteinExistence type="predicted"/>
<name>A0AAV1IHL8_9CHLO</name>
<protein>
    <recommendedName>
        <fullName evidence="4">DUF4328 domain-containing protein</fullName>
    </recommendedName>
</protein>
<evidence type="ECO:0000313" key="3">
    <source>
        <dbReference type="Proteomes" id="UP001314263"/>
    </source>
</evidence>
<dbReference type="PANTHER" id="PTHR36009:SF3">
    <property type="entry name" value="TRANSMEMBRANE PROTEIN"/>
    <property type="match status" value="1"/>
</dbReference>
<dbReference type="EMBL" id="CAUYUE010000012">
    <property type="protein sequence ID" value="CAK0785428.1"/>
    <property type="molecule type" value="Genomic_DNA"/>
</dbReference>
<dbReference type="Proteomes" id="UP001314263">
    <property type="component" value="Unassembled WGS sequence"/>
</dbReference>
<keyword evidence="3" id="KW-1185">Reference proteome</keyword>
<evidence type="ECO:0000313" key="2">
    <source>
        <dbReference type="EMBL" id="CAK0785428.1"/>
    </source>
</evidence>
<keyword evidence="1" id="KW-1133">Transmembrane helix</keyword>
<evidence type="ECO:0008006" key="4">
    <source>
        <dbReference type="Google" id="ProtNLM"/>
    </source>
</evidence>
<reference evidence="2 3" key="1">
    <citation type="submission" date="2023-10" db="EMBL/GenBank/DDBJ databases">
        <authorList>
            <person name="Maclean D."/>
            <person name="Macfadyen A."/>
        </authorList>
    </citation>
    <scope>NUCLEOTIDE SEQUENCE [LARGE SCALE GENOMIC DNA]</scope>
</reference>
<feature type="transmembrane region" description="Helical" evidence="1">
    <location>
        <begin position="168"/>
        <end position="192"/>
    </location>
</feature>
<organism evidence="2 3">
    <name type="scientific">Coccomyxa viridis</name>
    <dbReference type="NCBI Taxonomy" id="1274662"/>
    <lineage>
        <taxon>Eukaryota</taxon>
        <taxon>Viridiplantae</taxon>
        <taxon>Chlorophyta</taxon>
        <taxon>core chlorophytes</taxon>
        <taxon>Trebouxiophyceae</taxon>
        <taxon>Trebouxiophyceae incertae sedis</taxon>
        <taxon>Coccomyxaceae</taxon>
        <taxon>Coccomyxa</taxon>
    </lineage>
</organism>
<dbReference type="PANTHER" id="PTHR36009">
    <property type="match status" value="1"/>
</dbReference>
<accession>A0AAV1IHL8</accession>
<dbReference type="AlphaFoldDB" id="A0AAV1IHL8"/>
<gene>
    <name evidence="2" type="ORF">CVIRNUC_008637</name>
</gene>
<feature type="transmembrane region" description="Helical" evidence="1">
    <location>
        <begin position="117"/>
        <end position="138"/>
    </location>
</feature>
<sequence>MASTSSSRDTLAQSVAEQSQITRGGGGGGGGGYDLITAALGLGLWAAFAGYAFFLSPNQTPYRDMYFLEKLSGLGVNDGVQINAVFTQLFFVMGLWPCIYAALLIPSARSGNKLPAWPFVTLSFGVGIFALGPFFALWTPSKESRAPASPGELQDWRNFGLKGTESKLGGWLILAGALFLVTQAAFAGGEAWTEYLQLFNESRFVHVTSLDFVALCLSAPFWMWNDAEKRQWSGR</sequence>